<gene>
    <name evidence="2" type="ORF">WG929_13935</name>
</gene>
<evidence type="ECO:0000313" key="3">
    <source>
        <dbReference type="Proteomes" id="UP001620597"/>
    </source>
</evidence>
<proteinExistence type="predicted"/>
<comment type="caution">
    <text evidence="2">The sequence shown here is derived from an EMBL/GenBank/DDBJ whole genome shotgun (WGS) entry which is preliminary data.</text>
</comment>
<reference evidence="2 3" key="1">
    <citation type="submission" date="2024-03" db="EMBL/GenBank/DDBJ databases">
        <title>High-quality draft genome sequence of Oceanobacter sp. wDCs-4.</title>
        <authorList>
            <person name="Dong C."/>
        </authorList>
    </citation>
    <scope>NUCLEOTIDE SEQUENCE [LARGE SCALE GENOMIC DNA]</scope>
    <source>
        <strain evidence="3">wDCs-4</strain>
    </source>
</reference>
<accession>A0ABW8NKT7</accession>
<feature type="region of interest" description="Disordered" evidence="1">
    <location>
        <begin position="1"/>
        <end position="21"/>
    </location>
</feature>
<dbReference type="EMBL" id="JBBKTX010000017">
    <property type="protein sequence ID" value="MFK4753511.1"/>
    <property type="molecule type" value="Genomic_DNA"/>
</dbReference>
<organism evidence="2 3">
    <name type="scientific">Oceanobacter antarcticus</name>
    <dbReference type="NCBI Taxonomy" id="3133425"/>
    <lineage>
        <taxon>Bacteria</taxon>
        <taxon>Pseudomonadati</taxon>
        <taxon>Pseudomonadota</taxon>
        <taxon>Gammaproteobacteria</taxon>
        <taxon>Oceanospirillales</taxon>
        <taxon>Oceanospirillaceae</taxon>
        <taxon>Oceanobacter</taxon>
    </lineage>
</organism>
<dbReference type="Pfam" id="PF11136">
    <property type="entry name" value="DUF2889"/>
    <property type="match status" value="1"/>
</dbReference>
<name>A0ABW8NKT7_9GAMM</name>
<protein>
    <submittedName>
        <fullName evidence="2">DUF2889 domain-containing protein</fullName>
    </submittedName>
</protein>
<evidence type="ECO:0000256" key="1">
    <source>
        <dbReference type="SAM" id="MobiDB-lite"/>
    </source>
</evidence>
<dbReference type="Proteomes" id="UP001620597">
    <property type="component" value="Unassembled WGS sequence"/>
</dbReference>
<sequence length="189" mass="21115">MSEPISKPMSEPIPASPRTPLHRRNIDVQGYLREDGLWEIEGVLEDTKGYDIELFDRGRIEVGGFLHRMRLTLIINDELQILDACATMYHTPYQDCPGAAQQYQALVGLHIGKGWLADARKAVGRLSGCTHLTEMLPVLATAAMQTIRGYHLSHTAGYSNGSEERKAVLNTCYGFRPGGRAQLHLWPEE</sequence>
<evidence type="ECO:0000313" key="2">
    <source>
        <dbReference type="EMBL" id="MFK4753511.1"/>
    </source>
</evidence>
<keyword evidence="3" id="KW-1185">Reference proteome</keyword>
<dbReference type="RefSeq" id="WP_416206541.1">
    <property type="nucleotide sequence ID" value="NZ_JBBKTX010000017.1"/>
</dbReference>
<dbReference type="InterPro" id="IPR021312">
    <property type="entry name" value="DUF2889"/>
</dbReference>